<feature type="compositionally biased region" description="Basic and acidic residues" evidence="1">
    <location>
        <begin position="478"/>
        <end position="490"/>
    </location>
</feature>
<feature type="region of interest" description="Disordered" evidence="1">
    <location>
        <begin position="348"/>
        <end position="378"/>
    </location>
</feature>
<accession>A0A7C8INT8</accession>
<keyword evidence="5" id="KW-1185">Reference proteome</keyword>
<feature type="region of interest" description="Disordered" evidence="1">
    <location>
        <begin position="1747"/>
        <end position="2462"/>
    </location>
</feature>
<keyword evidence="2" id="KW-0472">Membrane</keyword>
<feature type="compositionally biased region" description="Basic and acidic residues" evidence="1">
    <location>
        <begin position="139"/>
        <end position="158"/>
    </location>
</feature>
<dbReference type="InterPro" id="IPR001005">
    <property type="entry name" value="SANT/Myb"/>
</dbReference>
<dbReference type="SMART" id="SM00717">
    <property type="entry name" value="SANT"/>
    <property type="match status" value="1"/>
</dbReference>
<dbReference type="InterPro" id="IPR009057">
    <property type="entry name" value="Homeodomain-like_sf"/>
</dbReference>
<feature type="compositionally biased region" description="Basic and acidic residues" evidence="1">
    <location>
        <begin position="580"/>
        <end position="607"/>
    </location>
</feature>
<feature type="region of interest" description="Disordered" evidence="1">
    <location>
        <begin position="1"/>
        <end position="50"/>
    </location>
</feature>
<feature type="compositionally biased region" description="Basic and acidic residues" evidence="1">
    <location>
        <begin position="887"/>
        <end position="899"/>
    </location>
</feature>
<dbReference type="PANTHER" id="PTHR13992:SF39">
    <property type="entry name" value="SMRTER, ISOFORM G"/>
    <property type="match status" value="1"/>
</dbReference>
<feature type="compositionally biased region" description="Pro residues" evidence="1">
    <location>
        <begin position="1657"/>
        <end position="1669"/>
    </location>
</feature>
<dbReference type="SUPFAM" id="SSF46689">
    <property type="entry name" value="Homeodomain-like"/>
    <property type="match status" value="1"/>
</dbReference>
<feature type="compositionally biased region" description="Basic and acidic residues" evidence="1">
    <location>
        <begin position="433"/>
        <end position="463"/>
    </location>
</feature>
<evidence type="ECO:0000256" key="2">
    <source>
        <dbReference type="SAM" id="Phobius"/>
    </source>
</evidence>
<dbReference type="OrthoDB" id="10258692at2759"/>
<feature type="region of interest" description="Disordered" evidence="1">
    <location>
        <begin position="1455"/>
        <end position="1695"/>
    </location>
</feature>
<dbReference type="Gene3D" id="1.10.10.60">
    <property type="entry name" value="Homeodomain-like"/>
    <property type="match status" value="2"/>
</dbReference>
<feature type="compositionally biased region" description="Low complexity" evidence="1">
    <location>
        <begin position="806"/>
        <end position="816"/>
    </location>
</feature>
<feature type="transmembrane region" description="Helical" evidence="2">
    <location>
        <begin position="2722"/>
        <end position="2743"/>
    </location>
</feature>
<feature type="compositionally biased region" description="Low complexity" evidence="1">
    <location>
        <begin position="1527"/>
        <end position="1544"/>
    </location>
</feature>
<protein>
    <recommendedName>
        <fullName evidence="3">Myb-like domain-containing protein</fullName>
    </recommendedName>
</protein>
<dbReference type="GO" id="GO:0006357">
    <property type="term" value="P:regulation of transcription by RNA polymerase II"/>
    <property type="evidence" value="ECO:0007669"/>
    <property type="project" value="TreeGrafter"/>
</dbReference>
<organism evidence="4 5">
    <name type="scientific">Xylaria multiplex</name>
    <dbReference type="NCBI Taxonomy" id="323545"/>
    <lineage>
        <taxon>Eukaryota</taxon>
        <taxon>Fungi</taxon>
        <taxon>Dikarya</taxon>
        <taxon>Ascomycota</taxon>
        <taxon>Pezizomycotina</taxon>
        <taxon>Sordariomycetes</taxon>
        <taxon>Xylariomycetidae</taxon>
        <taxon>Xylariales</taxon>
        <taxon>Xylariaceae</taxon>
        <taxon>Xylaria</taxon>
    </lineage>
</organism>
<feature type="compositionally biased region" description="Basic and acidic residues" evidence="1">
    <location>
        <begin position="908"/>
        <end position="919"/>
    </location>
</feature>
<feature type="region of interest" description="Disordered" evidence="1">
    <location>
        <begin position="1304"/>
        <end position="1331"/>
    </location>
</feature>
<feature type="region of interest" description="Disordered" evidence="1">
    <location>
        <begin position="1053"/>
        <end position="1200"/>
    </location>
</feature>
<feature type="region of interest" description="Disordered" evidence="1">
    <location>
        <begin position="431"/>
        <end position="935"/>
    </location>
</feature>
<evidence type="ECO:0000256" key="1">
    <source>
        <dbReference type="SAM" id="MobiDB-lite"/>
    </source>
</evidence>
<evidence type="ECO:0000313" key="5">
    <source>
        <dbReference type="Proteomes" id="UP000481858"/>
    </source>
</evidence>
<feature type="compositionally biased region" description="Polar residues" evidence="1">
    <location>
        <begin position="84"/>
        <end position="93"/>
    </location>
</feature>
<feature type="compositionally biased region" description="Basic and acidic residues" evidence="1">
    <location>
        <begin position="1747"/>
        <end position="1759"/>
    </location>
</feature>
<dbReference type="CDD" id="cd00167">
    <property type="entry name" value="SANT"/>
    <property type="match status" value="1"/>
</dbReference>
<dbReference type="InParanoid" id="A0A7C8INT8"/>
<dbReference type="GO" id="GO:0034967">
    <property type="term" value="C:Set3 complex"/>
    <property type="evidence" value="ECO:0007669"/>
    <property type="project" value="TreeGrafter"/>
</dbReference>
<feature type="compositionally biased region" description="Polar residues" evidence="1">
    <location>
        <begin position="464"/>
        <end position="477"/>
    </location>
</feature>
<feature type="compositionally biased region" description="Low complexity" evidence="1">
    <location>
        <begin position="348"/>
        <end position="359"/>
    </location>
</feature>
<feature type="compositionally biased region" description="Basic and acidic residues" evidence="1">
    <location>
        <begin position="208"/>
        <end position="231"/>
    </location>
</feature>
<feature type="compositionally biased region" description="Basic and acidic residues" evidence="1">
    <location>
        <begin position="1317"/>
        <end position="1331"/>
    </location>
</feature>
<feature type="compositionally biased region" description="Basic and acidic residues" evidence="1">
    <location>
        <begin position="522"/>
        <end position="568"/>
    </location>
</feature>
<feature type="transmembrane region" description="Helical" evidence="2">
    <location>
        <begin position="2755"/>
        <end position="2775"/>
    </location>
</feature>
<feature type="compositionally biased region" description="Polar residues" evidence="1">
    <location>
        <begin position="2176"/>
        <end position="2185"/>
    </location>
</feature>
<feature type="region of interest" description="Disordered" evidence="1">
    <location>
        <begin position="62"/>
        <end position="171"/>
    </location>
</feature>
<feature type="compositionally biased region" description="Polar residues" evidence="1">
    <location>
        <begin position="315"/>
        <end position="336"/>
    </location>
</feature>
<feature type="compositionally biased region" description="Low complexity" evidence="1">
    <location>
        <begin position="615"/>
        <end position="626"/>
    </location>
</feature>
<name>A0A7C8INT8_9PEZI</name>
<feature type="compositionally biased region" description="Low complexity" evidence="1">
    <location>
        <begin position="1846"/>
        <end position="1867"/>
    </location>
</feature>
<feature type="compositionally biased region" description="Low complexity" evidence="1">
    <location>
        <begin position="62"/>
        <end position="72"/>
    </location>
</feature>
<dbReference type="Proteomes" id="UP000481858">
    <property type="component" value="Unassembled WGS sequence"/>
</dbReference>
<sequence length="2783" mass="307077">MTTTVPSSEYERGEKKADVTVKKEVPPPMDLGVQATNTAAPVRVEGTQPMVGKVALQTRVIRSPSRRASSASFLPQAPSPVRHYTSQAVTYSTPKARPSAFLSHPTSTGAPQQSSPRKQVKQSKSQNPPRLPETAAEQRMQEEAAERAHRKQLMDTRVARTTNSYMTGAGGDLETAAGFWFAREEQRKRQPWPVLNQYEAAVEAMKNEELDPQKLRRQMEQEEKGAKREEKEVEEEEAESKRPMSNISIQMKSPASYMRAPRNLASRVSKRKNEPPTLRTKTSMDPDSDSGLEAENEPELLDELQGNEPLKDIMETSTKSNLQSETLEASDKQLASSAALQDIEIPSTLSSLPLPSPLTGAAPSESLPKAKKKRKRADEDLGLGEAWTANFTNDAFHSHASLYAHSISWLRVSLELGLPDLVIMASRYTGSRYDGDSRRSRSRDRSPDRRSLYSDSGPRRSSAESRSNTAAFQTNRDFPSRDTLPRDTPRGPKALLDPPSGPRGGGYSGEFRGGRGRGRGRGWRDDSRDRGRDRDNDFRDRRDGPYRDDRSRERERPDWRDRDRDSFRGRRPSPRPRSPLGRDFRDSRDARDGPLGVDADRARRGSRDGPLSAGSSSSDPPFAHSSYRGDPSFRGGYGRGRGRARDWERGRGRPFYDDRDRYGGPFRSRSQEGRFRDRDDRDRENNNRYLDTDLRSRDPRDDRDVRDRETRLKLDRTSHEPPTSTKDVSPPPVAPAAPSFGSVPNRTALTNEMGSTTGKAPPTGPRALKEDRPTPISAPSVVDTRAPPTGPSKPSFMERSPPIPSGPRSQRPGPSSKQWINPELKRRVPESSKLGRSSSFAQSRPTGYRTDGAQLDQPGDSYQRPRSSDAKPDPQGVRVEGNIQEPHSAEPGEVTRIEFRPQSAGSSTERDKRKDEHIFAKANTEATEVGDAGHLRETTLDRAENLESVVNRRSILKLPAIRVILPEKQSKQLILDQSSDSDDEEIGDMLESGIVEVKKELEQFDVMEDSVSMDPLVRFALITLEAVHRVATEPEGLEDMIGPIPEATSVFGKTTVEPAPEVEEQPRVDVPAHDDLKQPPKEDTTPLLAVKELATPSNDVPKQPQPSIEQEADISTTQKTDASDQKPDTDAADGDVAMENIITDNADSEAQLPTELTVPASQGEPVLPSFEEAQINSRNASNRESSTPSPPEDEDETDIEDVDLNSIAIVREYMQTPPLDSLPYFDEKPWDKDRAFIRSMNALQPDVNAFILRKLKEEALAQQAMETQLKKTYGGNYDSYIRLTMSDEPFAVKSREKFSCIIGTGDPAHKPGLGSEPKPEHTRRSRYASERDLERVLEESKKIEDEKRERQLQAEREKYRTDKEAVIPRQYQTDKERENEFYSSTTGFVQPEKIVATWEVLPPVDNFDESESGTFEKAYLDFPKQWGRVSEPLPHRDFGTAIQFYYLKKEKDELNLKEKLKKQPKKRKRGGRGKTRSSALVSELGNGDNDNEETQETGENGERRRPRRAAAPTFNSEATPATDGESGTPAGTPGRRGAAAARADGTTEKPKRGRRAKDKEQKAPRVAVTLAAAPSPGPTPSPATKGNRSRSASRVQNLDWTSQPPQDEIPRPPSQFELAPVPGQSAPGMPMQTYAQTQPLVSPERGGPPSSMSDVMAPPPLRPEPPSQPPVAVLDIGQPTPPDRKSGGQPSSYWSVPEAAEFPSLLKYFGSDWAAIAAHMRTKTAVMVKNYYTRRKDSTNWEAIVKEADDRKHRGEKRPPPPVSTTSVKKRYDTSSNRPLAAADAVMEDVPTPKTEHPPTSQSMSGRFNVPIAAQPQPPPVVPSPFTQTTQAPPLVPGHLIPQVGSQPLSQPTTQTMSPSSRPLRAPLPFPDREREAFPQQTTRTPLVSKPPHPAPSSVSESSARHPLPGSLLDPQAERQKPEPKPSKEPARQQERQQMRVKQEPDLPQHDFYGAPPAAIRVPPSSRAETMPLSSRPVEVSRGPAQAPQAPYAVLQHQPGRSFMNEPTPSSPVPPRSMPTLSRPLSGASGTEPYNAPPAQRTPPSVAPAPPRPPKTSNLMALLNDDPPAPPPKRVAEVPATPKSSSTPPPHANLSRPPPPPPPPSHMRRDSNIIETQPYGYQRGPPPPPSSSMPSLKPYTASPQAQSLSAPRHMPLESAVERDYYGGRPRPFPPTAASSPQNTPHYQPPSQPPQVQYQPQTSYPYGAPIQPQAPSALSPPPQYAPHQAISRSHESSSSGRETGWVTQNPGHPLQQQHQQQQQPPQQQHQQQHQPAWSSHPPQPPKSTQPQPTQSAWAAQHASAPKPPQPSSSVPPQPSWVNAPPPRGHDPMALRDIYPSSRMQPPLQVSYPPSSRAAEPPPPQGPAGYPRYTTPAPGRDPRDPGPPRSYTPVNYDGGYQPRGQDLREAQLREQQQSSMLQPQLRPQERHVYERLPPDKYGRTAMSPKVDSSTREPARSAWSRDVRPNTGVTYSRRSYFYEREFSDSIVRPTDNNNLDAALFSLPHENVGYRSKKEPRVERKSAQGSASVCLVPGKEFVDPFTRGRVLQSAGGADDHSSNCNGTYELQGRVPIGLRAQVPAAVTPANSEPRSAITGLDVQALAQGIVFATGVIVRITEAYQRIRDIEENNREGENDTEEFLGLDLDPYHLEAGPPRRSRPTSPRQSLPATKTTPRRAVHANTSTVLAVTPEAAQGHTGDVDIATPTQTKALLPPPPAGKRVCYYLIATVIFGIAASFGIAVWWVQSQGDASAGFTIGGYIIAVDALVVAIFGVVHMPGCRCWKA</sequence>
<feature type="compositionally biased region" description="Basic and acidic residues" evidence="1">
    <location>
        <begin position="669"/>
        <end position="719"/>
    </location>
</feature>
<keyword evidence="2" id="KW-0812">Transmembrane</keyword>
<feature type="compositionally biased region" description="Low complexity" evidence="1">
    <location>
        <begin position="2235"/>
        <end position="2279"/>
    </location>
</feature>
<feature type="compositionally biased region" description="Basic and acidic residues" evidence="1">
    <location>
        <begin position="2450"/>
        <end position="2462"/>
    </location>
</feature>
<feature type="compositionally biased region" description="Basic and acidic residues" evidence="1">
    <location>
        <begin position="643"/>
        <end position="662"/>
    </location>
</feature>
<feature type="compositionally biased region" description="Basic and acidic residues" evidence="1">
    <location>
        <begin position="2425"/>
        <end position="2440"/>
    </location>
</feature>
<dbReference type="PANTHER" id="PTHR13992">
    <property type="entry name" value="NUCLEAR RECEPTOR CO-REPRESSOR RELATED NCOR"/>
    <property type="match status" value="1"/>
</dbReference>
<feature type="compositionally biased region" description="Acidic residues" evidence="1">
    <location>
        <begin position="1191"/>
        <end position="1200"/>
    </location>
</feature>
<feature type="compositionally biased region" description="Basic and acidic residues" evidence="1">
    <location>
        <begin position="1064"/>
        <end position="1084"/>
    </location>
</feature>
<feature type="compositionally biased region" description="Basic and acidic residues" evidence="1">
    <location>
        <begin position="1916"/>
        <end position="1949"/>
    </location>
</feature>
<feature type="compositionally biased region" description="Low complexity" evidence="1">
    <location>
        <begin position="2077"/>
        <end position="2086"/>
    </location>
</feature>
<feature type="compositionally biased region" description="Pro residues" evidence="1">
    <location>
        <begin position="2045"/>
        <end position="2054"/>
    </location>
</feature>
<gene>
    <name evidence="4" type="ORF">GQX73_g5071</name>
</gene>
<comment type="caution">
    <text evidence="4">The sequence shown here is derived from an EMBL/GenBank/DDBJ whole genome shotgun (WGS) entry which is preliminary data.</text>
</comment>
<feature type="compositionally biased region" description="Polar residues" evidence="1">
    <location>
        <begin position="2411"/>
        <end position="2420"/>
    </location>
</feature>
<feature type="compositionally biased region" description="Basic residues" evidence="1">
    <location>
        <begin position="1459"/>
        <end position="1475"/>
    </location>
</feature>
<feature type="region of interest" description="Disordered" evidence="1">
    <location>
        <begin position="208"/>
        <end position="336"/>
    </location>
</feature>
<dbReference type="InterPro" id="IPR051571">
    <property type="entry name" value="N-CoR_corepressor"/>
</dbReference>
<feature type="region of interest" description="Disordered" evidence="1">
    <location>
        <begin position="2629"/>
        <end position="2680"/>
    </location>
</feature>
<evidence type="ECO:0000313" key="4">
    <source>
        <dbReference type="EMBL" id="KAF2968449.1"/>
    </source>
</evidence>
<feature type="compositionally biased region" description="Polar residues" evidence="1">
    <location>
        <begin position="834"/>
        <end position="845"/>
    </location>
</feature>
<feature type="compositionally biased region" description="Polar residues" evidence="1">
    <location>
        <begin position="745"/>
        <end position="758"/>
    </location>
</feature>
<feature type="compositionally biased region" description="Polar residues" evidence="1">
    <location>
        <begin position="1095"/>
        <end position="1120"/>
    </location>
</feature>
<keyword evidence="2" id="KW-1133">Transmembrane helix</keyword>
<feature type="compositionally biased region" description="Low complexity" evidence="1">
    <location>
        <begin position="2193"/>
        <end position="2216"/>
    </location>
</feature>
<feature type="compositionally biased region" description="Polar residues" evidence="1">
    <location>
        <begin position="243"/>
        <end position="253"/>
    </location>
</feature>
<feature type="compositionally biased region" description="Acidic residues" evidence="1">
    <location>
        <begin position="286"/>
        <end position="302"/>
    </location>
</feature>
<feature type="compositionally biased region" description="Basic and acidic residues" evidence="1">
    <location>
        <begin position="9"/>
        <end position="25"/>
    </location>
</feature>
<feature type="domain" description="Myb-like" evidence="3">
    <location>
        <begin position="1690"/>
        <end position="1738"/>
    </location>
</feature>
<feature type="compositionally biased region" description="Low complexity" evidence="1">
    <location>
        <begin position="2287"/>
        <end position="2303"/>
    </location>
</feature>
<feature type="compositionally biased region" description="Polar residues" evidence="1">
    <location>
        <begin position="1589"/>
        <end position="1605"/>
    </location>
</feature>
<feature type="compositionally biased region" description="Polar residues" evidence="1">
    <location>
        <begin position="104"/>
        <end position="128"/>
    </location>
</feature>
<dbReference type="EMBL" id="WUBL01000050">
    <property type="protein sequence ID" value="KAF2968449.1"/>
    <property type="molecule type" value="Genomic_DNA"/>
</dbReference>
<feature type="compositionally biased region" description="Pro residues" evidence="1">
    <location>
        <begin position="2087"/>
        <end position="2105"/>
    </location>
</feature>
<proteinExistence type="predicted"/>
<feature type="compositionally biased region" description="Polar residues" evidence="1">
    <location>
        <begin position="1174"/>
        <end position="1183"/>
    </location>
</feature>
<evidence type="ECO:0000259" key="3">
    <source>
        <dbReference type="SMART" id="SM00717"/>
    </source>
</evidence>
<feature type="compositionally biased region" description="Pro residues" evidence="1">
    <location>
        <begin position="2304"/>
        <end position="2325"/>
    </location>
</feature>
<reference evidence="4 5" key="1">
    <citation type="submission" date="2019-12" db="EMBL/GenBank/DDBJ databases">
        <title>Draft genome sequence of the ascomycete Xylaria multiplex DSM 110363.</title>
        <authorList>
            <person name="Buettner E."/>
            <person name="Kellner H."/>
        </authorList>
    </citation>
    <scope>NUCLEOTIDE SEQUENCE [LARGE SCALE GENOMIC DNA]</scope>
    <source>
        <strain evidence="4 5">DSM 110363</strain>
    </source>
</reference>